<gene>
    <name evidence="2" type="ORF">EDD29_1974</name>
</gene>
<dbReference type="RefSeq" id="WP_123664072.1">
    <property type="nucleotide sequence ID" value="NZ_RJKE01000001.1"/>
</dbReference>
<comment type="caution">
    <text evidence="2">The sequence shown here is derived from an EMBL/GenBank/DDBJ whole genome shotgun (WGS) entry which is preliminary data.</text>
</comment>
<reference evidence="2 3" key="1">
    <citation type="submission" date="2018-11" db="EMBL/GenBank/DDBJ databases">
        <title>Sequencing the genomes of 1000 actinobacteria strains.</title>
        <authorList>
            <person name="Klenk H.-P."/>
        </authorList>
    </citation>
    <scope>NUCLEOTIDE SEQUENCE [LARGE SCALE GENOMIC DNA]</scope>
    <source>
        <strain evidence="2 3">DSM 44254</strain>
    </source>
</reference>
<evidence type="ECO:0000313" key="3">
    <source>
        <dbReference type="Proteomes" id="UP000272400"/>
    </source>
</evidence>
<evidence type="ECO:0000313" key="2">
    <source>
        <dbReference type="EMBL" id="ROO84450.1"/>
    </source>
</evidence>
<name>A0A3N1CT28_9ACTN</name>
<feature type="compositionally biased region" description="Basic and acidic residues" evidence="1">
    <location>
        <begin position="833"/>
        <end position="866"/>
    </location>
</feature>
<protein>
    <submittedName>
        <fullName evidence="2">Uncharacterized protein</fullName>
    </submittedName>
</protein>
<keyword evidence="3" id="KW-1185">Reference proteome</keyword>
<proteinExistence type="predicted"/>
<dbReference type="OrthoDB" id="3261206at2"/>
<evidence type="ECO:0000256" key="1">
    <source>
        <dbReference type="SAM" id="MobiDB-lite"/>
    </source>
</evidence>
<accession>A0A3N1CT28</accession>
<organism evidence="2 3">
    <name type="scientific">Actinocorallia herbida</name>
    <dbReference type="NCBI Taxonomy" id="58109"/>
    <lineage>
        <taxon>Bacteria</taxon>
        <taxon>Bacillati</taxon>
        <taxon>Actinomycetota</taxon>
        <taxon>Actinomycetes</taxon>
        <taxon>Streptosporangiales</taxon>
        <taxon>Thermomonosporaceae</taxon>
        <taxon>Actinocorallia</taxon>
    </lineage>
</organism>
<feature type="compositionally biased region" description="Basic and acidic residues" evidence="1">
    <location>
        <begin position="876"/>
        <end position="889"/>
    </location>
</feature>
<sequence length="1326" mass="143268">MDDVGLEISQVADLGRGEAIDTGRAARDRLAAMLNELWSASGLRYNQASKLGIDKSFHRWRGGSAPSSKHTETFWTVLDSLHQVAGRDFSEKSEWRAALRAAQEEADRQRDRQLGRFWAQSTDHRFVQLHGPGFDTAAAEPQERKHERKAMDAFVLGQSSEAASYLCWYADAPVGKTTLLADYVRQPPVGVDILNFFVSPSHGTDTREAFEAEMIAQIGELTRSPPLSNPRGVREWKALFTRAADASVNRKRHLVLVVDGLDDDVAWSGRAAEGAALEGVNGSIAALLPGAPPPGMRVVVSLRRRLRFPDDLSTRHPLRSGKSLSLRELRQLEGALPAHRLLPSVDLSEPVTGMLAVAGGGLRAADLAELTGIPLADLDQRLEGQSGRSFILDDPVLQTYALADPSIIESVRTPSDEAELARYKHELLDWSRAWRKAGWPAGTPPFAVMHQLRLLTDPSERVDYVLDTARLRQLAAEQGPDVALAQLGSLETEARRAEETSPKSLAVFVRLAATRAVLNGEPRDVPFGAPALHVRSGEVERARALARSAPTADAQSMHLADVAVEMAHARRVGAGAVAQEAADRLAQSNAGYPGIHRDPATHVRLLGAARALIDLDRPDAARPLLRAVIGDPVAEVETLAEAAGALAEIRDPEIEEALHARADALSAGSTSARAAAVDLWGALGHFVPSLSTTAGNRIELICDELDRSDGLAAVDVLALSASALSQLRHKRPKKALRLVAEARTRIRAALTDPESLTAEDRAHLGRELSGTLTRLALAIHDVDPRLDVTEELLDSLPVDLRVGLLGDDIRRRAATVAETAVARKKQAAQDRAAAAKERKDEERREKDAERRRLSAGRKATEAERRGRTIAQSALKAETEQQESRSKRTLKHLDVTRHRPAAGLAFAVDDPFPERLQLLQEADTRLSAGDVLRGRGALDQALRLSPALRARPSFPPTWTVHLAQALGTAGEFDLAERLTESTPERALHLAALSLGCSLGSHPVEALHYAHEAARLAVAGTDPTIPDKVARALAWAGEGPAATGRPTHSRETLTAIAAGLVRHRPEESADIAEALAEKLARRSAAGSVFRVLPELAALLLAYPDIRRPGPRLTAALLEASYRLREPNTPLHPTSMAVVALLAHLGLLSQEATDAVAATATRWRTSLRPGQDPIGELTVLYALEGGPAAVSNHEKAASAPSARATVHLTAAAYYSGAPVALTVDKRAEDRVTRICLALAHACHDDGPPSEAEARTHIKKLLEANEWAHTIPLSPRLFPEALPPLIALTRDALSPRVQWPGIRDDRWMGYRSRIPTGQAALRGKRYTNLA</sequence>
<feature type="region of interest" description="Disordered" evidence="1">
    <location>
        <begin position="824"/>
        <end position="889"/>
    </location>
</feature>
<dbReference type="Proteomes" id="UP000272400">
    <property type="component" value="Unassembled WGS sequence"/>
</dbReference>
<dbReference type="EMBL" id="RJKE01000001">
    <property type="protein sequence ID" value="ROO84450.1"/>
    <property type="molecule type" value="Genomic_DNA"/>
</dbReference>